<evidence type="ECO:0000256" key="1">
    <source>
        <dbReference type="ARBA" id="ARBA00022679"/>
    </source>
</evidence>
<protein>
    <submittedName>
        <fullName evidence="3">Methyltransferase family protein</fullName>
    </submittedName>
</protein>
<sequence>MNMYHALAAHYDSLVKDDEATQAWVDLIERSADFKHVVECACGSGEITLALARKGYTIEASDLSEDMINQAKQKPDADKVDWSVQNMIDLKIKAVPELMLCLCDSLNYILEDEQIIHLLQQAYELLSEQGTFIFDVHSLDRLDEFKEEFLEEGCLDGTNYEWSIQSDDDLIYQNFVFYDEAANAHYEQHIQRVYDPLWLKAEAEKCGFTVNIVTDFIHDGITEGEKYFYILKKGAEQ</sequence>
<dbReference type="InterPro" id="IPR041698">
    <property type="entry name" value="Methyltransf_25"/>
</dbReference>
<accession>A0A318KQP1</accession>
<dbReference type="Gene3D" id="3.40.50.150">
    <property type="entry name" value="Vaccinia Virus protein VP39"/>
    <property type="match status" value="1"/>
</dbReference>
<evidence type="ECO:0000313" key="4">
    <source>
        <dbReference type="Proteomes" id="UP000247612"/>
    </source>
</evidence>
<evidence type="ECO:0000259" key="2">
    <source>
        <dbReference type="Pfam" id="PF13649"/>
    </source>
</evidence>
<dbReference type="RefSeq" id="WP_022937586.1">
    <property type="nucleotide sequence ID" value="NZ_CABKRQ010000003.1"/>
</dbReference>
<keyword evidence="3" id="KW-0489">Methyltransferase</keyword>
<dbReference type="Pfam" id="PF13649">
    <property type="entry name" value="Methyltransf_25"/>
    <property type="match status" value="1"/>
</dbReference>
<keyword evidence="1 3" id="KW-0808">Transferase</keyword>
<dbReference type="InterPro" id="IPR029063">
    <property type="entry name" value="SAM-dependent_MTases_sf"/>
</dbReference>
<comment type="caution">
    <text evidence="3">The sequence shown here is derived from an EMBL/GenBank/DDBJ whole genome shotgun (WGS) entry which is preliminary data.</text>
</comment>
<keyword evidence="4" id="KW-1185">Reference proteome</keyword>
<organism evidence="3 4">
    <name type="scientific">Dielma fastidiosa</name>
    <dbReference type="NCBI Taxonomy" id="1034346"/>
    <lineage>
        <taxon>Bacteria</taxon>
        <taxon>Bacillati</taxon>
        <taxon>Bacillota</taxon>
        <taxon>Erysipelotrichia</taxon>
        <taxon>Erysipelotrichales</taxon>
        <taxon>Erysipelotrichaceae</taxon>
        <taxon>Dielma</taxon>
    </lineage>
</organism>
<dbReference type="GO" id="GO:0032259">
    <property type="term" value="P:methylation"/>
    <property type="evidence" value="ECO:0007669"/>
    <property type="project" value="UniProtKB-KW"/>
</dbReference>
<dbReference type="AlphaFoldDB" id="A0A318KQP1"/>
<name>A0A318KQP1_9FIRM</name>
<dbReference type="EMBL" id="QJKH01000006">
    <property type="protein sequence ID" value="PXX79098.1"/>
    <property type="molecule type" value="Genomic_DNA"/>
</dbReference>
<proteinExistence type="predicted"/>
<gene>
    <name evidence="3" type="ORF">DES51_106217</name>
</gene>
<dbReference type="GO" id="GO:0008168">
    <property type="term" value="F:methyltransferase activity"/>
    <property type="evidence" value="ECO:0007669"/>
    <property type="project" value="UniProtKB-KW"/>
</dbReference>
<dbReference type="Proteomes" id="UP000247612">
    <property type="component" value="Unassembled WGS sequence"/>
</dbReference>
<evidence type="ECO:0000313" key="3">
    <source>
        <dbReference type="EMBL" id="PXX79098.1"/>
    </source>
</evidence>
<dbReference type="PANTHER" id="PTHR43861">
    <property type="entry name" value="TRANS-ACONITATE 2-METHYLTRANSFERASE-RELATED"/>
    <property type="match status" value="1"/>
</dbReference>
<dbReference type="Gene3D" id="2.20.25.110">
    <property type="entry name" value="S-adenosyl-L-methionine-dependent methyltransferases"/>
    <property type="match status" value="1"/>
</dbReference>
<dbReference type="CDD" id="cd02440">
    <property type="entry name" value="AdoMet_MTases"/>
    <property type="match status" value="1"/>
</dbReference>
<dbReference type="SUPFAM" id="SSF53335">
    <property type="entry name" value="S-adenosyl-L-methionine-dependent methyltransferases"/>
    <property type="match status" value="1"/>
</dbReference>
<feature type="domain" description="Methyltransferase" evidence="2">
    <location>
        <begin position="37"/>
        <end position="130"/>
    </location>
</feature>
<dbReference type="STRING" id="1034346.GCA_000313565_01271"/>
<reference evidence="3 4" key="1">
    <citation type="submission" date="2018-05" db="EMBL/GenBank/DDBJ databases">
        <title>Genomic Encyclopedia of Type Strains, Phase IV (KMG-IV): sequencing the most valuable type-strain genomes for metagenomic binning, comparative biology and taxonomic classification.</title>
        <authorList>
            <person name="Goeker M."/>
        </authorList>
    </citation>
    <scope>NUCLEOTIDE SEQUENCE [LARGE SCALE GENOMIC DNA]</scope>
    <source>
        <strain evidence="3 4">JC118</strain>
    </source>
</reference>